<accession>A0A940N1T5</accession>
<feature type="transmembrane region" description="Helical" evidence="1">
    <location>
        <begin position="16"/>
        <end position="33"/>
    </location>
</feature>
<gene>
    <name evidence="2" type="ORF">J5Y10_26710</name>
</gene>
<name>A0A940N1T5_9PROT</name>
<keyword evidence="1" id="KW-1133">Transmembrane helix</keyword>
<dbReference type="RefSeq" id="WP_209377190.1">
    <property type="nucleotide sequence ID" value="NZ_JAGIZA010000037.1"/>
</dbReference>
<protein>
    <recommendedName>
        <fullName evidence="4">DUF3592 domain-containing protein</fullName>
    </recommendedName>
</protein>
<comment type="caution">
    <text evidence="2">The sequence shown here is derived from an EMBL/GenBank/DDBJ whole genome shotgun (WGS) entry which is preliminary data.</text>
</comment>
<proteinExistence type="predicted"/>
<keyword evidence="1" id="KW-0812">Transmembrane</keyword>
<organism evidence="2 3">
    <name type="scientific">Roseomonas indoligenes</name>
    <dbReference type="NCBI Taxonomy" id="2820811"/>
    <lineage>
        <taxon>Bacteria</taxon>
        <taxon>Pseudomonadati</taxon>
        <taxon>Pseudomonadota</taxon>
        <taxon>Alphaproteobacteria</taxon>
        <taxon>Acetobacterales</taxon>
        <taxon>Roseomonadaceae</taxon>
        <taxon>Roseomonas</taxon>
    </lineage>
</organism>
<keyword evidence="1" id="KW-0472">Membrane</keyword>
<evidence type="ECO:0000313" key="3">
    <source>
        <dbReference type="Proteomes" id="UP000677537"/>
    </source>
</evidence>
<dbReference type="Proteomes" id="UP000677537">
    <property type="component" value="Unassembled WGS sequence"/>
</dbReference>
<evidence type="ECO:0008006" key="4">
    <source>
        <dbReference type="Google" id="ProtNLM"/>
    </source>
</evidence>
<feature type="transmembrane region" description="Helical" evidence="1">
    <location>
        <begin position="109"/>
        <end position="131"/>
    </location>
</feature>
<dbReference type="EMBL" id="JAGIZA010000037">
    <property type="protein sequence ID" value="MBP0496401.1"/>
    <property type="molecule type" value="Genomic_DNA"/>
</dbReference>
<sequence length="142" mass="15587">MRLHAARVAFRDMENLWLAADITGVAALALLRLRQMLRWVPCEATFLGLAQQAAWGFTYTGQALPIAFRLPDGREVRAALRNYGRGGLPPNGARLQIRYDPDDPTRAEWAAAVPLLALVLAVLLAVLATVVQRALRDAGFLI</sequence>
<evidence type="ECO:0000256" key="1">
    <source>
        <dbReference type="SAM" id="Phobius"/>
    </source>
</evidence>
<reference evidence="2" key="1">
    <citation type="submission" date="2021-03" db="EMBL/GenBank/DDBJ databases">
        <authorList>
            <person name="So Y."/>
        </authorList>
    </citation>
    <scope>NUCLEOTIDE SEQUENCE</scope>
    <source>
        <strain evidence="2">SG15</strain>
    </source>
</reference>
<dbReference type="AlphaFoldDB" id="A0A940N1T5"/>
<evidence type="ECO:0000313" key="2">
    <source>
        <dbReference type="EMBL" id="MBP0496401.1"/>
    </source>
</evidence>
<keyword evidence="3" id="KW-1185">Reference proteome</keyword>